<feature type="transmembrane region" description="Helical" evidence="1">
    <location>
        <begin position="76"/>
        <end position="93"/>
    </location>
</feature>
<reference evidence="2" key="1">
    <citation type="submission" date="2020-10" db="EMBL/GenBank/DDBJ databases">
        <authorList>
            <person name="Gilroy R."/>
        </authorList>
    </citation>
    <scope>NUCLEOTIDE SEQUENCE</scope>
    <source>
        <strain evidence="2">ChiGjej2B2-16831</strain>
    </source>
</reference>
<evidence type="ECO:0000313" key="3">
    <source>
        <dbReference type="Proteomes" id="UP000824128"/>
    </source>
</evidence>
<keyword evidence="1" id="KW-0812">Transmembrane</keyword>
<gene>
    <name evidence="2" type="ORF">IAD24_00610</name>
</gene>
<proteinExistence type="predicted"/>
<feature type="transmembrane region" description="Helical" evidence="1">
    <location>
        <begin position="33"/>
        <end position="56"/>
    </location>
</feature>
<sequence>MDKKAGESKLRRKLDSFWTALFLTPEGRPKSAMLLYAFCLSILFAVLYGACYFFLIDVLEQLFAGASVGVRNVMEAVIPGLLGSAVCGSTYFLQRKDKRIVPVAYLWLWGYAVLILISMALFGDAESFRIFLYFFAMLVPVGLITGSAYVFPLYLRHQRAAGAPARQRDAHAAH</sequence>
<reference evidence="2" key="2">
    <citation type="journal article" date="2021" name="PeerJ">
        <title>Extensive microbial diversity within the chicken gut microbiome revealed by metagenomics and culture.</title>
        <authorList>
            <person name="Gilroy R."/>
            <person name="Ravi A."/>
            <person name="Getino M."/>
            <person name="Pursley I."/>
            <person name="Horton D.L."/>
            <person name="Alikhan N.F."/>
            <person name="Baker D."/>
            <person name="Gharbi K."/>
            <person name="Hall N."/>
            <person name="Watson M."/>
            <person name="Adriaenssens E.M."/>
            <person name="Foster-Nyarko E."/>
            <person name="Jarju S."/>
            <person name="Secka A."/>
            <person name="Antonio M."/>
            <person name="Oren A."/>
            <person name="Chaudhuri R.R."/>
            <person name="La Ragione R."/>
            <person name="Hildebrand F."/>
            <person name="Pallen M.J."/>
        </authorList>
    </citation>
    <scope>NUCLEOTIDE SEQUENCE</scope>
    <source>
        <strain evidence="2">ChiGjej2B2-16831</strain>
    </source>
</reference>
<dbReference type="Proteomes" id="UP000824128">
    <property type="component" value="Unassembled WGS sequence"/>
</dbReference>
<accession>A0A9D1N2G6</accession>
<dbReference type="AlphaFoldDB" id="A0A9D1N2G6"/>
<comment type="caution">
    <text evidence="2">The sequence shown here is derived from an EMBL/GenBank/DDBJ whole genome shotgun (WGS) entry which is preliminary data.</text>
</comment>
<protein>
    <submittedName>
        <fullName evidence="2">Uncharacterized protein</fullName>
    </submittedName>
</protein>
<evidence type="ECO:0000256" key="1">
    <source>
        <dbReference type="SAM" id="Phobius"/>
    </source>
</evidence>
<feature type="transmembrane region" description="Helical" evidence="1">
    <location>
        <begin position="128"/>
        <end position="151"/>
    </location>
</feature>
<feature type="transmembrane region" description="Helical" evidence="1">
    <location>
        <begin position="100"/>
        <end position="122"/>
    </location>
</feature>
<keyword evidence="1" id="KW-1133">Transmembrane helix</keyword>
<organism evidence="2 3">
    <name type="scientific">Candidatus Aphodomorpha intestinavium</name>
    <dbReference type="NCBI Taxonomy" id="2840672"/>
    <lineage>
        <taxon>Bacteria</taxon>
        <taxon>Bacillati</taxon>
        <taxon>Bacillota</taxon>
        <taxon>Clostridia</taxon>
        <taxon>Eubacteriales</taxon>
        <taxon>Candidatus Aphodomorpha</taxon>
    </lineage>
</organism>
<name>A0A9D1N2G6_9FIRM</name>
<keyword evidence="1" id="KW-0472">Membrane</keyword>
<dbReference type="EMBL" id="DVNZ01000019">
    <property type="protein sequence ID" value="HIU93635.1"/>
    <property type="molecule type" value="Genomic_DNA"/>
</dbReference>
<evidence type="ECO:0000313" key="2">
    <source>
        <dbReference type="EMBL" id="HIU93635.1"/>
    </source>
</evidence>